<proteinExistence type="predicted"/>
<dbReference type="PANTHER" id="PTHR24113">
    <property type="entry name" value="RAN GTPASE-ACTIVATING PROTEIN 1"/>
    <property type="match status" value="1"/>
</dbReference>
<dbReference type="AlphaFoldDB" id="A0ABD3RWP1"/>
<dbReference type="EMBL" id="JALLPB020000138">
    <property type="protein sequence ID" value="KAL3816647.1"/>
    <property type="molecule type" value="Genomic_DNA"/>
</dbReference>
<evidence type="ECO:0000256" key="3">
    <source>
        <dbReference type="ARBA" id="ARBA00022737"/>
    </source>
</evidence>
<gene>
    <name evidence="5" type="ORF">ACHAXA_000825</name>
</gene>
<evidence type="ECO:0000313" key="6">
    <source>
        <dbReference type="Proteomes" id="UP001530377"/>
    </source>
</evidence>
<dbReference type="SUPFAM" id="SSF52047">
    <property type="entry name" value="RNI-like"/>
    <property type="match status" value="1"/>
</dbReference>
<sequence>MMMPDSISAAFISLSLWPIWAAAASVAIDAASATMMIGSESPPTHQYFTHSHKFNANSRATINSVLSDIDSRPILQNDDGTSSLLDIDVSSTRLGDRGAASLVDELIPQLKTTFNSINEHQVRIPLSVKLGLEMNNISPSGACNIIDTLIKSNVTNEITGRNIPVENANGLRMDISHGLDISSHSESLGNGLISETKVQNINIVTSDGLTSTDTSTTQVVQKPSVLIEELDFSFNDIGGHGVHLPSPQFQDSVRKLFEGVGSDFVPRLLTLENCGIGPSFCRSVGRGILNSFERKNSGRRPTALNIGGNHAIGDAGTVALAAALRLAMGGGHVVLEEIGLSSCNVGDPGAEALALAIDSNPDCIKQLDLSNNKITDAGAMALGRALVDAHHGSGAVFDKIILDNNEGICDDGATAFAEALGCGAVKLLSLRSCSIRAQGAAAFGRALVRLVNLEGSGLFCLDISGNHFGHLKIAKKKGTANLIRDRASTNIKFIGKTLKGAAKRFGSETMGITADSDDDEEVMGGLIDDDAIEISGEKVQVCGGHGFAGEIIMNSHSKKMIKSASPLKISVGMRQCLLDNGAIDALSASIIAAKNCDLSIDVSMNSVDDAVVNELLHPSRDSKILASMAERHMEYMNRLSDARERQLEVAKSAASKSQHFGLFFEDEDEEEFSDGYFG</sequence>
<feature type="chain" id="PRO_5044807074" evidence="4">
    <location>
        <begin position="24"/>
        <end position="678"/>
    </location>
</feature>
<dbReference type="PANTHER" id="PTHR24113:SF12">
    <property type="entry name" value="RAN GTPASE-ACTIVATING PROTEIN 1"/>
    <property type="match status" value="1"/>
</dbReference>
<dbReference type="InterPro" id="IPR032675">
    <property type="entry name" value="LRR_dom_sf"/>
</dbReference>
<dbReference type="SMART" id="SM00368">
    <property type="entry name" value="LRR_RI"/>
    <property type="match status" value="5"/>
</dbReference>
<dbReference type="InterPro" id="IPR001611">
    <property type="entry name" value="Leu-rich_rpt"/>
</dbReference>
<comment type="caution">
    <text evidence="5">The sequence shown here is derived from an EMBL/GenBank/DDBJ whole genome shotgun (WGS) entry which is preliminary data.</text>
</comment>
<accession>A0ABD3RWP1</accession>
<keyword evidence="6" id="KW-1185">Reference proteome</keyword>
<dbReference type="Proteomes" id="UP001530377">
    <property type="component" value="Unassembled WGS sequence"/>
</dbReference>
<evidence type="ECO:0000256" key="1">
    <source>
        <dbReference type="ARBA" id="ARBA00022468"/>
    </source>
</evidence>
<evidence type="ECO:0000256" key="2">
    <source>
        <dbReference type="ARBA" id="ARBA00022614"/>
    </source>
</evidence>
<organism evidence="5 6">
    <name type="scientific">Cyclostephanos tholiformis</name>
    <dbReference type="NCBI Taxonomy" id="382380"/>
    <lineage>
        <taxon>Eukaryota</taxon>
        <taxon>Sar</taxon>
        <taxon>Stramenopiles</taxon>
        <taxon>Ochrophyta</taxon>
        <taxon>Bacillariophyta</taxon>
        <taxon>Coscinodiscophyceae</taxon>
        <taxon>Thalassiosirophycidae</taxon>
        <taxon>Stephanodiscales</taxon>
        <taxon>Stephanodiscaceae</taxon>
        <taxon>Cyclostephanos</taxon>
    </lineage>
</organism>
<reference evidence="5 6" key="1">
    <citation type="submission" date="2024-10" db="EMBL/GenBank/DDBJ databases">
        <title>Updated reference genomes for cyclostephanoid diatoms.</title>
        <authorList>
            <person name="Roberts W.R."/>
            <person name="Alverson A.J."/>
        </authorList>
    </citation>
    <scope>NUCLEOTIDE SEQUENCE [LARGE SCALE GENOMIC DNA]</scope>
    <source>
        <strain evidence="5 6">AJA228-03</strain>
    </source>
</reference>
<protein>
    <submittedName>
        <fullName evidence="5">Uncharacterized protein</fullName>
    </submittedName>
</protein>
<keyword evidence="4" id="KW-0732">Signal</keyword>
<keyword evidence="2" id="KW-0433">Leucine-rich repeat</keyword>
<keyword evidence="1" id="KW-0343">GTPase activation</keyword>
<dbReference type="Gene3D" id="3.80.10.10">
    <property type="entry name" value="Ribonuclease Inhibitor"/>
    <property type="match status" value="2"/>
</dbReference>
<dbReference type="GO" id="GO:0005096">
    <property type="term" value="F:GTPase activator activity"/>
    <property type="evidence" value="ECO:0007669"/>
    <property type="project" value="UniProtKB-KW"/>
</dbReference>
<dbReference type="InterPro" id="IPR027038">
    <property type="entry name" value="RanGap"/>
</dbReference>
<keyword evidence="3" id="KW-0677">Repeat</keyword>
<name>A0ABD3RWP1_9STRA</name>
<dbReference type="Pfam" id="PF13516">
    <property type="entry name" value="LRR_6"/>
    <property type="match status" value="4"/>
</dbReference>
<evidence type="ECO:0000256" key="4">
    <source>
        <dbReference type="SAM" id="SignalP"/>
    </source>
</evidence>
<feature type="signal peptide" evidence="4">
    <location>
        <begin position="1"/>
        <end position="23"/>
    </location>
</feature>
<evidence type="ECO:0000313" key="5">
    <source>
        <dbReference type="EMBL" id="KAL3816647.1"/>
    </source>
</evidence>